<protein>
    <submittedName>
        <fullName evidence="2">Uncharacterized protein</fullName>
    </submittedName>
</protein>
<evidence type="ECO:0000313" key="2">
    <source>
        <dbReference type="EMBL" id="KAK7444851.1"/>
    </source>
</evidence>
<sequence length="200" mass="22553">MSVSSSDESIDPTLLKAVMQGTGFSQSIDLSDDSHSDENVDPELCSKILRKLQLSNDDVSEDSSPDEIVSPRLCSQILKEAHDTSLKSPVLRMESKPTQLQAISRGSANEADEYQPPNDNYVPQPDETINIINQVWPLINQQFFHPNAMTIVLSQLKTLQFRRWIDYSCIETYLILERLAKAPQISCAILFLSHFIQNTE</sequence>
<gene>
    <name evidence="2" type="ORF">VKT23_015169</name>
</gene>
<evidence type="ECO:0000256" key="1">
    <source>
        <dbReference type="SAM" id="MobiDB-lite"/>
    </source>
</evidence>
<evidence type="ECO:0000313" key="3">
    <source>
        <dbReference type="Proteomes" id="UP001498398"/>
    </source>
</evidence>
<accession>A0ABR1IYS8</accession>
<organism evidence="2 3">
    <name type="scientific">Marasmiellus scandens</name>
    <dbReference type="NCBI Taxonomy" id="2682957"/>
    <lineage>
        <taxon>Eukaryota</taxon>
        <taxon>Fungi</taxon>
        <taxon>Dikarya</taxon>
        <taxon>Basidiomycota</taxon>
        <taxon>Agaricomycotina</taxon>
        <taxon>Agaricomycetes</taxon>
        <taxon>Agaricomycetidae</taxon>
        <taxon>Agaricales</taxon>
        <taxon>Marasmiineae</taxon>
        <taxon>Omphalotaceae</taxon>
        <taxon>Marasmiellus</taxon>
    </lineage>
</organism>
<keyword evidence="3" id="KW-1185">Reference proteome</keyword>
<reference evidence="2 3" key="1">
    <citation type="submission" date="2024-01" db="EMBL/GenBank/DDBJ databases">
        <title>A draft genome for the cacao thread blight pathogen Marasmiellus scandens.</title>
        <authorList>
            <person name="Baruah I.K."/>
            <person name="Leung J."/>
            <person name="Bukari Y."/>
            <person name="Amoako-Attah I."/>
            <person name="Meinhardt L.W."/>
            <person name="Bailey B.A."/>
            <person name="Cohen S.P."/>
        </authorList>
    </citation>
    <scope>NUCLEOTIDE SEQUENCE [LARGE SCALE GENOMIC DNA]</scope>
    <source>
        <strain evidence="2 3">GH-19</strain>
    </source>
</reference>
<dbReference type="Proteomes" id="UP001498398">
    <property type="component" value="Unassembled WGS sequence"/>
</dbReference>
<feature type="region of interest" description="Disordered" evidence="1">
    <location>
        <begin position="97"/>
        <end position="118"/>
    </location>
</feature>
<dbReference type="EMBL" id="JBANRG010000049">
    <property type="protein sequence ID" value="KAK7444851.1"/>
    <property type="molecule type" value="Genomic_DNA"/>
</dbReference>
<comment type="caution">
    <text evidence="2">The sequence shown here is derived from an EMBL/GenBank/DDBJ whole genome shotgun (WGS) entry which is preliminary data.</text>
</comment>
<proteinExistence type="predicted"/>
<feature type="compositionally biased region" description="Polar residues" evidence="1">
    <location>
        <begin position="97"/>
        <end position="107"/>
    </location>
</feature>
<name>A0ABR1IYS8_9AGAR</name>